<feature type="compositionally biased region" description="Low complexity" evidence="1">
    <location>
        <begin position="128"/>
        <end position="137"/>
    </location>
</feature>
<proteinExistence type="predicted"/>
<feature type="compositionally biased region" description="Pro residues" evidence="1">
    <location>
        <begin position="102"/>
        <end position="116"/>
    </location>
</feature>
<feature type="region of interest" description="Disordered" evidence="1">
    <location>
        <begin position="82"/>
        <end position="146"/>
    </location>
</feature>
<keyword evidence="3" id="KW-1185">Reference proteome</keyword>
<organism evidence="2 3">
    <name type="scientific">Mycena pura</name>
    <dbReference type="NCBI Taxonomy" id="153505"/>
    <lineage>
        <taxon>Eukaryota</taxon>
        <taxon>Fungi</taxon>
        <taxon>Dikarya</taxon>
        <taxon>Basidiomycota</taxon>
        <taxon>Agaricomycotina</taxon>
        <taxon>Agaricomycetes</taxon>
        <taxon>Agaricomycetidae</taxon>
        <taxon>Agaricales</taxon>
        <taxon>Marasmiineae</taxon>
        <taxon>Mycenaceae</taxon>
        <taxon>Mycena</taxon>
    </lineage>
</organism>
<sequence length="459" mass="49002">MAPTHSDAERTFISLFLHATLESFRASQIPDVGLGYWVNVAELRRWLEQRDAPAPAIFGIESEPAPLPEIMASGGEAFQLPPVTVEPSLPADETSVDDPAIIAPPTPVVPASGPNPRPRREKRQADSAPAAVAAPPAKRGKKDPLLGWGSPVPSIYASHFGREPGDVRVVTDATTGKPMVYDTDVPVRFLNEEAPEFHPGRIWLPSSALLSSSSATLHPSSAPSRSWSAYSTSSSTSSATLLPSFASDRPMSRLSTRASSPGTAVPVYPDLQPAASWKAASASRLAPHAPCGKDAFLARLRSEGLAMFNAYWKPDGPWRYESRGVCDYLTSRGVNIAAFVGSLFRVGVLHAGDAHYCANVLLRAGPSFVKLLAVHALVVHSGPTLCASSARARAAASFNVVRAKGADGRFVWGPHEESHVLLLDLIGTLDSWFASDDMRMIHERAALFTAPSATSHGRK</sequence>
<dbReference type="EMBL" id="JARJCW010000123">
    <property type="protein sequence ID" value="KAJ7192165.1"/>
    <property type="molecule type" value="Genomic_DNA"/>
</dbReference>
<evidence type="ECO:0000313" key="3">
    <source>
        <dbReference type="Proteomes" id="UP001219525"/>
    </source>
</evidence>
<evidence type="ECO:0000256" key="1">
    <source>
        <dbReference type="SAM" id="MobiDB-lite"/>
    </source>
</evidence>
<protein>
    <submittedName>
        <fullName evidence="2">Uncharacterized protein</fullName>
    </submittedName>
</protein>
<evidence type="ECO:0000313" key="2">
    <source>
        <dbReference type="EMBL" id="KAJ7192165.1"/>
    </source>
</evidence>
<reference evidence="2" key="1">
    <citation type="submission" date="2023-03" db="EMBL/GenBank/DDBJ databases">
        <title>Massive genome expansion in bonnet fungi (Mycena s.s.) driven by repeated elements and novel gene families across ecological guilds.</title>
        <authorList>
            <consortium name="Lawrence Berkeley National Laboratory"/>
            <person name="Harder C.B."/>
            <person name="Miyauchi S."/>
            <person name="Viragh M."/>
            <person name="Kuo A."/>
            <person name="Thoen E."/>
            <person name="Andreopoulos B."/>
            <person name="Lu D."/>
            <person name="Skrede I."/>
            <person name="Drula E."/>
            <person name="Henrissat B."/>
            <person name="Morin E."/>
            <person name="Kohler A."/>
            <person name="Barry K."/>
            <person name="LaButti K."/>
            <person name="Morin E."/>
            <person name="Salamov A."/>
            <person name="Lipzen A."/>
            <person name="Mereny Z."/>
            <person name="Hegedus B."/>
            <person name="Baldrian P."/>
            <person name="Stursova M."/>
            <person name="Weitz H."/>
            <person name="Taylor A."/>
            <person name="Grigoriev I.V."/>
            <person name="Nagy L.G."/>
            <person name="Martin F."/>
            <person name="Kauserud H."/>
        </authorList>
    </citation>
    <scope>NUCLEOTIDE SEQUENCE</scope>
    <source>
        <strain evidence="2">9144</strain>
    </source>
</reference>
<name>A0AAD6UQ49_9AGAR</name>
<comment type="caution">
    <text evidence="2">The sequence shown here is derived from an EMBL/GenBank/DDBJ whole genome shotgun (WGS) entry which is preliminary data.</text>
</comment>
<dbReference type="AlphaFoldDB" id="A0AAD6UQ49"/>
<dbReference type="Proteomes" id="UP001219525">
    <property type="component" value="Unassembled WGS sequence"/>
</dbReference>
<accession>A0AAD6UQ49</accession>
<gene>
    <name evidence="2" type="ORF">GGX14DRAFT_701434</name>
</gene>